<dbReference type="Pfam" id="PF00271">
    <property type="entry name" value="Helicase_C"/>
    <property type="match status" value="1"/>
</dbReference>
<dbReference type="PATRIC" id="fig|1229781.4.peg.1885"/>
<dbReference type="PROSITE" id="PS51194">
    <property type="entry name" value="HELICASE_CTER"/>
    <property type="match status" value="1"/>
</dbReference>
<dbReference type="Gene3D" id="3.40.50.300">
    <property type="entry name" value="P-loop containing nucleotide triphosphate hydrolases"/>
    <property type="match status" value="2"/>
</dbReference>
<evidence type="ECO:0000259" key="10">
    <source>
        <dbReference type="PROSITE" id="PS51194"/>
    </source>
</evidence>
<dbReference type="Pfam" id="PF19833">
    <property type="entry name" value="RecG_dom3_C"/>
    <property type="match status" value="1"/>
</dbReference>
<keyword evidence="6" id="KW-0238">DNA-binding</keyword>
<dbReference type="InterPro" id="IPR027417">
    <property type="entry name" value="P-loop_NTPase"/>
</dbReference>
<dbReference type="SMART" id="SM00490">
    <property type="entry name" value="HELICc"/>
    <property type="match status" value="1"/>
</dbReference>
<evidence type="ECO:0000256" key="8">
    <source>
        <dbReference type="ARBA" id="ARBA00049819"/>
    </source>
</evidence>
<feature type="domain" description="Helicase ATP-binding" evidence="9">
    <location>
        <begin position="275"/>
        <end position="449"/>
    </location>
</feature>
<dbReference type="GO" id="GO:0003678">
    <property type="term" value="F:DNA helicase activity"/>
    <property type="evidence" value="ECO:0007669"/>
    <property type="project" value="TreeGrafter"/>
</dbReference>
<feature type="domain" description="Helicase C-terminal" evidence="10">
    <location>
        <begin position="472"/>
        <end position="643"/>
    </location>
</feature>
<dbReference type="InterPro" id="IPR033454">
    <property type="entry name" value="RecG_wedge"/>
</dbReference>
<organism evidence="11 12">
    <name type="scientific">Brevibacterium casei S18</name>
    <dbReference type="NCBI Taxonomy" id="1229781"/>
    <lineage>
        <taxon>Bacteria</taxon>
        <taxon>Bacillati</taxon>
        <taxon>Actinomycetota</taxon>
        <taxon>Actinomycetes</taxon>
        <taxon>Micrococcales</taxon>
        <taxon>Brevibacteriaceae</taxon>
        <taxon>Brevibacterium</taxon>
    </lineage>
</organism>
<protein>
    <recommendedName>
        <fullName evidence="8">Probable DNA 3'-5' helicase RecG</fullName>
    </recommendedName>
</protein>
<dbReference type="InterPro" id="IPR047112">
    <property type="entry name" value="RecG/Mfd"/>
</dbReference>
<dbReference type="Pfam" id="PF17191">
    <property type="entry name" value="RecG_wedge"/>
    <property type="match status" value="1"/>
</dbReference>
<dbReference type="OrthoDB" id="9804325at2"/>
<evidence type="ECO:0000256" key="3">
    <source>
        <dbReference type="ARBA" id="ARBA00022801"/>
    </source>
</evidence>
<dbReference type="GO" id="GO:0005524">
    <property type="term" value="F:ATP binding"/>
    <property type="evidence" value="ECO:0007669"/>
    <property type="project" value="UniProtKB-KW"/>
</dbReference>
<evidence type="ECO:0000256" key="7">
    <source>
        <dbReference type="ARBA" id="ARBA00023204"/>
    </source>
</evidence>
<evidence type="ECO:0000256" key="1">
    <source>
        <dbReference type="ARBA" id="ARBA00022741"/>
    </source>
</evidence>
<dbReference type="PANTHER" id="PTHR47964">
    <property type="entry name" value="ATP-DEPENDENT DNA HELICASE HOMOLOG RECG, CHLOROPLASTIC"/>
    <property type="match status" value="1"/>
</dbReference>
<keyword evidence="5" id="KW-0067">ATP-binding</keyword>
<dbReference type="Pfam" id="PF00270">
    <property type="entry name" value="DEAD"/>
    <property type="match status" value="1"/>
</dbReference>
<dbReference type="Proteomes" id="UP000009879">
    <property type="component" value="Unassembled WGS sequence"/>
</dbReference>
<dbReference type="InterPro" id="IPR001650">
    <property type="entry name" value="Helicase_C-like"/>
</dbReference>
<dbReference type="InterPro" id="IPR014001">
    <property type="entry name" value="Helicase_ATP-bd"/>
</dbReference>
<dbReference type="GO" id="GO:0006281">
    <property type="term" value="P:DNA repair"/>
    <property type="evidence" value="ECO:0007669"/>
    <property type="project" value="UniProtKB-KW"/>
</dbReference>
<dbReference type="PANTHER" id="PTHR47964:SF1">
    <property type="entry name" value="ATP-DEPENDENT DNA HELICASE HOMOLOG RECG, CHLOROPLASTIC"/>
    <property type="match status" value="1"/>
</dbReference>
<dbReference type="CDD" id="cd17992">
    <property type="entry name" value="DEXHc_RecG"/>
    <property type="match status" value="1"/>
</dbReference>
<proteinExistence type="predicted"/>
<dbReference type="InterPro" id="IPR011545">
    <property type="entry name" value="DEAD/DEAH_box_helicase_dom"/>
</dbReference>
<keyword evidence="4 11" id="KW-0347">Helicase</keyword>
<dbReference type="Gene3D" id="2.40.50.140">
    <property type="entry name" value="Nucleic acid-binding proteins"/>
    <property type="match status" value="1"/>
</dbReference>
<keyword evidence="3" id="KW-0378">Hydrolase</keyword>
<sequence>MSARLEDYFSKRDLGALRKRGITSVGELFRFFPRRFLVPGEKTPLGDLPLGETAIIQAEVVSVETRGMRQRKGTITDVIVHDGRQSMKIAFFNQKWLDAQLTPGLVVVFAGKVEQFRGQLTLNSPVWLNRDEHDTKWTPEDLNSPFPVYPRVQGIAQTRLWKAIKVLLDVADPAEFADPLPRDVREKYDLPDLRQALNAMHRPSTTEETERARLRWKWEEALALQTEIVSRRTEYEKFVATPLLEVGERSRRFDADLPFALTSSQVRVGKEIAGDLAKTTAMHRLLHGDVGSGKTVVALRAMLMAVDSGAQAAMLAPTEVLASQHFASIQKLLGDQMALSPLLSGDDQVRVALLTGSMPARERKQLALDLATGQIDIVVGTHALLSDSTMFDNLGLIVVDEQHRFGVEQREALRAKGGITVPHTLVMSATPIPRTVAMTVFADLDVSTLGEMPAGIKHISTFAVSIEDHKDWLPRALARVQKAAEAGRGTFAVFPRIERSDIVDPESGDVIGQRESIEDFIEKLQRSPHLQGLSFGLLHGRMSTEEKDRVMHAFTIGDIDILVSTTVIEVGVDVPRATIMLVAEAERFGVAQLHQLRGRVGRDGSEAMCLLLTERPEADESFERLQAVASTLDGFALAEYDLDNRGEGDVLGASQWGGSSLKHLSVLRDTEILEAARVEAEHIVDRDPTFELLPALQVLRQRVLPADNAHFIEAS</sequence>
<keyword evidence="7" id="KW-0234">DNA repair</keyword>
<evidence type="ECO:0000256" key="4">
    <source>
        <dbReference type="ARBA" id="ARBA00022806"/>
    </source>
</evidence>
<dbReference type="PROSITE" id="PS51192">
    <property type="entry name" value="HELICASE_ATP_BIND_1"/>
    <property type="match status" value="1"/>
</dbReference>
<evidence type="ECO:0000256" key="6">
    <source>
        <dbReference type="ARBA" id="ARBA00023125"/>
    </source>
</evidence>
<dbReference type="GO" id="GO:0016787">
    <property type="term" value="F:hydrolase activity"/>
    <property type="evidence" value="ECO:0007669"/>
    <property type="project" value="UniProtKB-KW"/>
</dbReference>
<evidence type="ECO:0000259" key="9">
    <source>
        <dbReference type="PROSITE" id="PS51192"/>
    </source>
</evidence>
<dbReference type="SUPFAM" id="SSF50249">
    <property type="entry name" value="Nucleic acid-binding proteins"/>
    <property type="match status" value="1"/>
</dbReference>
<dbReference type="AlphaFoldDB" id="K9ALM8"/>
<dbReference type="GO" id="GO:0003677">
    <property type="term" value="F:DNA binding"/>
    <property type="evidence" value="ECO:0007669"/>
    <property type="project" value="UniProtKB-KW"/>
</dbReference>
<comment type="caution">
    <text evidence="11">The sequence shown here is derived from an EMBL/GenBank/DDBJ whole genome shotgun (WGS) entry which is preliminary data.</text>
</comment>
<dbReference type="EMBL" id="AMSP01000007">
    <property type="protein sequence ID" value="EKU46916.1"/>
    <property type="molecule type" value="Genomic_DNA"/>
</dbReference>
<dbReference type="InterPro" id="IPR012340">
    <property type="entry name" value="NA-bd_OB-fold"/>
</dbReference>
<evidence type="ECO:0000313" key="12">
    <source>
        <dbReference type="Proteomes" id="UP000009879"/>
    </source>
</evidence>
<evidence type="ECO:0000313" key="11">
    <source>
        <dbReference type="EMBL" id="EKU46916.1"/>
    </source>
</evidence>
<dbReference type="RefSeq" id="WP_009378241.1">
    <property type="nucleotide sequence ID" value="NZ_AMSP01000007.1"/>
</dbReference>
<evidence type="ECO:0000256" key="2">
    <source>
        <dbReference type="ARBA" id="ARBA00022763"/>
    </source>
</evidence>
<keyword evidence="2" id="KW-0227">DNA damage</keyword>
<dbReference type="InterPro" id="IPR045562">
    <property type="entry name" value="RecG_dom3_C"/>
</dbReference>
<dbReference type="SUPFAM" id="SSF52540">
    <property type="entry name" value="P-loop containing nucleoside triphosphate hydrolases"/>
    <property type="match status" value="2"/>
</dbReference>
<keyword evidence="1" id="KW-0547">Nucleotide-binding</keyword>
<accession>K9ALM8</accession>
<dbReference type="SMART" id="SM00487">
    <property type="entry name" value="DEXDc"/>
    <property type="match status" value="1"/>
</dbReference>
<keyword evidence="12" id="KW-1185">Reference proteome</keyword>
<reference evidence="11 12" key="1">
    <citation type="submission" date="2012-09" db="EMBL/GenBank/DDBJ databases">
        <title>Genome Sequence of Brevibacterium casei S18.</title>
        <authorList>
            <person name="Sharma R."/>
            <person name="Singh A."/>
            <person name="Jangir P.K."/>
        </authorList>
    </citation>
    <scope>NUCLEOTIDE SEQUENCE [LARGE SCALE GENOMIC DNA]</scope>
    <source>
        <strain evidence="11 12">S18</strain>
    </source>
</reference>
<evidence type="ECO:0000256" key="5">
    <source>
        <dbReference type="ARBA" id="ARBA00022840"/>
    </source>
</evidence>
<dbReference type="CDD" id="cd04488">
    <property type="entry name" value="RecG_wedge_OBF"/>
    <property type="match status" value="1"/>
</dbReference>
<gene>
    <name evidence="11" type="ORF">C272_09404</name>
</gene>
<name>K9ALM8_9MICO</name>
<dbReference type="eggNOG" id="COG1200">
    <property type="taxonomic scope" value="Bacteria"/>
</dbReference>